<evidence type="ECO:0000259" key="1">
    <source>
        <dbReference type="Pfam" id="PF13649"/>
    </source>
</evidence>
<proteinExistence type="predicted"/>
<dbReference type="InterPro" id="IPR041698">
    <property type="entry name" value="Methyltransf_25"/>
</dbReference>
<organism evidence="2 3">
    <name type="scientific">Methylocystis echinoides</name>
    <dbReference type="NCBI Taxonomy" id="29468"/>
    <lineage>
        <taxon>Bacteria</taxon>
        <taxon>Pseudomonadati</taxon>
        <taxon>Pseudomonadota</taxon>
        <taxon>Alphaproteobacteria</taxon>
        <taxon>Hyphomicrobiales</taxon>
        <taxon>Methylocystaceae</taxon>
        <taxon>Methylocystis</taxon>
    </lineage>
</organism>
<dbReference type="Gene3D" id="3.40.50.150">
    <property type="entry name" value="Vaccinia Virus protein VP39"/>
    <property type="match status" value="1"/>
</dbReference>
<dbReference type="InterPro" id="IPR029063">
    <property type="entry name" value="SAM-dependent_MTases_sf"/>
</dbReference>
<feature type="domain" description="Methyltransferase" evidence="1">
    <location>
        <begin position="47"/>
        <end position="142"/>
    </location>
</feature>
<dbReference type="Pfam" id="PF13649">
    <property type="entry name" value="Methyltransf_25"/>
    <property type="match status" value="1"/>
</dbReference>
<dbReference type="EMBL" id="BSEC01000001">
    <property type="protein sequence ID" value="GLI94545.1"/>
    <property type="molecule type" value="Genomic_DNA"/>
</dbReference>
<dbReference type="Proteomes" id="UP001144323">
    <property type="component" value="Unassembled WGS sequence"/>
</dbReference>
<accession>A0A9W6GXC0</accession>
<sequence>MALVCSTMDRAKFSAVAHSLHDFMIPFDVRRFDRLAGAVSLAPGAHVLDVGCGKGEALFRLAAQFAVRGVGVEKSPYLAEAAERAAPLRDPNGSVALHIMDAAEFDAPADHYALSMCLGSTHAWGGLDESLRRLAQCTAPGGYVLIGEPFWSRPPDPAFLESLGAPADAHLDLRSTVARGLDYGLSSVMSLTSSQEEWDWYEGLVTLSIERYVASTADDGEHDAYLERARAMQSRYWNGGRDCLGFAVVLYRKPGPAAVR</sequence>
<dbReference type="GO" id="GO:0008168">
    <property type="term" value="F:methyltransferase activity"/>
    <property type="evidence" value="ECO:0007669"/>
    <property type="project" value="UniProtKB-KW"/>
</dbReference>
<evidence type="ECO:0000313" key="2">
    <source>
        <dbReference type="EMBL" id="GLI94545.1"/>
    </source>
</evidence>
<protein>
    <submittedName>
        <fullName evidence="2">SAM-dependent methyltransferase</fullName>
    </submittedName>
</protein>
<keyword evidence="2" id="KW-0808">Transferase</keyword>
<keyword evidence="2" id="KW-0489">Methyltransferase</keyword>
<comment type="caution">
    <text evidence="2">The sequence shown here is derived from an EMBL/GenBank/DDBJ whole genome shotgun (WGS) entry which is preliminary data.</text>
</comment>
<dbReference type="RefSeq" id="WP_281804620.1">
    <property type="nucleotide sequence ID" value="NZ_BSEC01000001.1"/>
</dbReference>
<dbReference type="CDD" id="cd02440">
    <property type="entry name" value="AdoMet_MTases"/>
    <property type="match status" value="1"/>
</dbReference>
<reference evidence="2" key="1">
    <citation type="journal article" date="2023" name="Int. J. Syst. Evol. Microbiol.">
        <title>Methylocystis iwaonis sp. nov., a type II methane-oxidizing bacterium from surface soil of a rice paddy field in Japan, and emended description of the genus Methylocystis (ex Whittenbury et al. 1970) Bowman et al. 1993.</title>
        <authorList>
            <person name="Kaise H."/>
            <person name="Sawadogo J.B."/>
            <person name="Alam M.S."/>
            <person name="Ueno C."/>
            <person name="Dianou D."/>
            <person name="Shinjo R."/>
            <person name="Asakawa S."/>
        </authorList>
    </citation>
    <scope>NUCLEOTIDE SEQUENCE</scope>
    <source>
        <strain evidence="2">LMG27198</strain>
    </source>
</reference>
<evidence type="ECO:0000313" key="3">
    <source>
        <dbReference type="Proteomes" id="UP001144323"/>
    </source>
</evidence>
<name>A0A9W6GXC0_9HYPH</name>
<gene>
    <name evidence="2" type="ORF">LMG27198_35370</name>
</gene>
<keyword evidence="3" id="KW-1185">Reference proteome</keyword>
<dbReference type="SUPFAM" id="SSF53335">
    <property type="entry name" value="S-adenosyl-L-methionine-dependent methyltransferases"/>
    <property type="match status" value="1"/>
</dbReference>
<dbReference type="AlphaFoldDB" id="A0A9W6GXC0"/>
<dbReference type="GO" id="GO:0032259">
    <property type="term" value="P:methylation"/>
    <property type="evidence" value="ECO:0007669"/>
    <property type="project" value="UniProtKB-KW"/>
</dbReference>